<gene>
    <name evidence="1" type="ORF">Mia14_0847</name>
</gene>
<reference evidence="1 2" key="1">
    <citation type="journal article" date="2017" name="Nat. Commun.">
        <title>'ARMAN' archaea depend on association with euryarchaeal host in culture and in situ.</title>
        <authorList>
            <person name="Golyshina O."/>
            <person name="Toshchakov S."/>
            <person name="Makarova K."/>
            <person name="Gavrilov S."/>
            <person name="Korzhenkov A."/>
            <person name="La Cono V."/>
            <person name="Arcadi E."/>
            <person name="Nechitaylo T."/>
            <person name="Ferrer M."/>
            <person name="Kublanov I."/>
            <person name="Wolf Y."/>
            <person name="Yakimov M."/>
            <person name="Golyshin P."/>
            <person name="Slesarev A."/>
            <person name="Kozyavkin S."/>
        </authorList>
    </citation>
    <scope>NUCLEOTIDE SEQUENCE [LARGE SCALE GENOMIC DNA]</scope>
    <source>
        <strain evidence="1 2">Mia14</strain>
    </source>
</reference>
<dbReference type="AlphaFoldDB" id="A0A218NNX2"/>
<keyword evidence="2" id="KW-1185">Reference proteome</keyword>
<protein>
    <submittedName>
        <fullName evidence="1">Transcriptional regulator antitoxin</fullName>
    </submittedName>
</protein>
<sequence length="197" mass="22176">MAKENNLYSIKNFALKTGSAVITPSEIANILGKSKKFGNAYAARMVKKNLAKRIMRGKYSLVDDNFAIASQLINPSYISIESALLFHDIIQQVPRDIECVTTVNSIRLEELGINYHKIPPSLFYGYKRVERGQSYAFVAEPEKAIIDGIYLGMYSIDQLKEYLGSLNKKRLTELANNYKGYGSKNINKVIASLKKTH</sequence>
<name>A0A218NNX2_9ARCH</name>
<evidence type="ECO:0000313" key="1">
    <source>
        <dbReference type="EMBL" id="ASI14134.1"/>
    </source>
</evidence>
<dbReference type="KEGG" id="marh:Mia14_0847"/>
<dbReference type="Proteomes" id="UP000197679">
    <property type="component" value="Chromosome"/>
</dbReference>
<proteinExistence type="predicted"/>
<dbReference type="EMBL" id="CP019964">
    <property type="protein sequence ID" value="ASI14134.1"/>
    <property type="molecule type" value="Genomic_DNA"/>
</dbReference>
<accession>A0A218NNX2</accession>
<evidence type="ECO:0000313" key="2">
    <source>
        <dbReference type="Proteomes" id="UP000197679"/>
    </source>
</evidence>
<organism evidence="1 2">
    <name type="scientific">Candidatus Mancarchaeum acidiphilum</name>
    <dbReference type="NCBI Taxonomy" id="1920749"/>
    <lineage>
        <taxon>Archaea</taxon>
        <taxon>Candidatus Micrarchaeota</taxon>
        <taxon>Candidatus Mancarchaeum</taxon>
    </lineage>
</organism>